<name>A0A4Q9M3E8_9MICR</name>
<accession>A0A4Q9M3E8</accession>
<evidence type="ECO:0008006" key="3">
    <source>
        <dbReference type="Google" id="ProtNLM"/>
    </source>
</evidence>
<protein>
    <recommendedName>
        <fullName evidence="3">Reverse transcriptase domain-containing protein</fullName>
    </recommendedName>
</protein>
<dbReference type="Proteomes" id="UP000292282">
    <property type="component" value="Unassembled WGS sequence"/>
</dbReference>
<proteinExistence type="predicted"/>
<comment type="caution">
    <text evidence="1">The sequence shown here is derived from an EMBL/GenBank/DDBJ whole genome shotgun (WGS) entry which is preliminary data.</text>
</comment>
<sequence length="203" mass="23352">MGTCSNRRCKRNDEDRFHDSLEDIYDKSPRYKIKIVIGDLNAKIYTEPYYRITIRRDRIPLESNNIAKKFIEENNNLIEGGETTVPEPLLGETIDGIISLKKNNAPGKDKKVLLTGNISSDFSINMGRQAKKIDSIIFNGIPQYIAYTDDLVIVGRKQEDRINFKNISSGIMKSRLKINERKPKYMDMSSIHEYPRNSFKIGS</sequence>
<organism evidence="1 2">
    <name type="scientific">Hamiltosporidium tvaerminnensis</name>
    <dbReference type="NCBI Taxonomy" id="1176355"/>
    <lineage>
        <taxon>Eukaryota</taxon>
        <taxon>Fungi</taxon>
        <taxon>Fungi incertae sedis</taxon>
        <taxon>Microsporidia</taxon>
        <taxon>Dubosqiidae</taxon>
        <taxon>Hamiltosporidium</taxon>
    </lineage>
</organism>
<keyword evidence="2" id="KW-1185">Reference proteome</keyword>
<dbReference type="EMBL" id="PITK01000108">
    <property type="protein sequence ID" value="TBU20232.1"/>
    <property type="molecule type" value="Genomic_DNA"/>
</dbReference>
<dbReference type="AlphaFoldDB" id="A0A4Q9M3E8"/>
<evidence type="ECO:0000313" key="2">
    <source>
        <dbReference type="Proteomes" id="UP000292282"/>
    </source>
</evidence>
<evidence type="ECO:0000313" key="1">
    <source>
        <dbReference type="EMBL" id="TBU20232.1"/>
    </source>
</evidence>
<gene>
    <name evidence="1" type="ORF">CWI38_0108p0030</name>
</gene>
<reference evidence="1 2" key="1">
    <citation type="submission" date="2017-12" db="EMBL/GenBank/DDBJ databases">
        <authorList>
            <person name="Pombert J.-F."/>
            <person name="Haag K.L."/>
            <person name="Ebert D."/>
        </authorList>
    </citation>
    <scope>NUCLEOTIDE SEQUENCE [LARGE SCALE GENOMIC DNA]</scope>
    <source>
        <strain evidence="1">IL-G-3</strain>
    </source>
</reference>
<dbReference type="OrthoDB" id="6627613at2759"/>
<dbReference type="VEuPathDB" id="MicrosporidiaDB:CWI38_0108p0030"/>